<sequence>MVDLPYFSKQNKPVRWYALVAFYPDMHQKLFSSLKGHNVSPLYNRTVLKGMLEHSPYLIELEDHDSLIAELPQTHSLLFSAPDKYSKGDVLNHLRNRMKVTFDGNRKGIFHYYQPEIASYFFSAERRETHSWMGILSSVSWLNQVKAEEQEWRTVESEPDTEEALSSIDT</sequence>
<proteinExistence type="predicted"/>
<dbReference type="OrthoDB" id="6363308at2"/>
<name>A0A3A6QCI0_9VIBR</name>
<accession>A0A3A6QCI0</accession>
<keyword evidence="3" id="KW-1185">Reference proteome</keyword>
<dbReference type="Pfam" id="PF13503">
    <property type="entry name" value="DUF4123"/>
    <property type="match status" value="1"/>
</dbReference>
<dbReference type="InterPro" id="IPR025391">
    <property type="entry name" value="DUF4123"/>
</dbReference>
<dbReference type="RefSeq" id="WP_120032085.1">
    <property type="nucleotide sequence ID" value="NZ_QVMU01000012.1"/>
</dbReference>
<comment type="caution">
    <text evidence="2">The sequence shown here is derived from an EMBL/GenBank/DDBJ whole genome shotgun (WGS) entry which is preliminary data.</text>
</comment>
<evidence type="ECO:0000313" key="2">
    <source>
        <dbReference type="EMBL" id="RJX70146.1"/>
    </source>
</evidence>
<feature type="domain" description="DUF4123" evidence="1">
    <location>
        <begin position="16"/>
        <end position="123"/>
    </location>
</feature>
<gene>
    <name evidence="2" type="ORF">DZ860_13370</name>
</gene>
<dbReference type="EMBL" id="QVMU01000012">
    <property type="protein sequence ID" value="RJX70146.1"/>
    <property type="molecule type" value="Genomic_DNA"/>
</dbReference>
<protein>
    <submittedName>
        <fullName evidence="2">DUF4123 domain-containing protein</fullName>
    </submittedName>
</protein>
<dbReference type="Proteomes" id="UP000273252">
    <property type="component" value="Unassembled WGS sequence"/>
</dbReference>
<evidence type="ECO:0000313" key="3">
    <source>
        <dbReference type="Proteomes" id="UP000273252"/>
    </source>
</evidence>
<organism evidence="2 3">
    <name type="scientific">Vibrio sinensis</name>
    <dbReference type="NCBI Taxonomy" id="2302434"/>
    <lineage>
        <taxon>Bacteria</taxon>
        <taxon>Pseudomonadati</taxon>
        <taxon>Pseudomonadota</taxon>
        <taxon>Gammaproteobacteria</taxon>
        <taxon>Vibrionales</taxon>
        <taxon>Vibrionaceae</taxon>
        <taxon>Vibrio</taxon>
    </lineage>
</organism>
<evidence type="ECO:0000259" key="1">
    <source>
        <dbReference type="Pfam" id="PF13503"/>
    </source>
</evidence>
<reference evidence="2 3" key="1">
    <citation type="submission" date="2018-08" db="EMBL/GenBank/DDBJ databases">
        <title>Vibrio isolated from the Eastern China Marginal Seas.</title>
        <authorList>
            <person name="Li Y."/>
        </authorList>
    </citation>
    <scope>NUCLEOTIDE SEQUENCE [LARGE SCALE GENOMIC DNA]</scope>
    <source>
        <strain evidence="2 3">BEI233</strain>
    </source>
</reference>
<dbReference type="AlphaFoldDB" id="A0A3A6QCI0"/>